<dbReference type="KEGG" id="zju:107429743"/>
<sequence length="155" mass="17050">MAKEKKAQVKVKVGIESLWRTMTKDLALVVPKIAPTIVESMEVIEGDGGLGSLFLLHLCIGASKKLQKEKIVELDESAYRFGIQVVEGPALTRGSFSTLTSTFQVSAVGEKESLVDVNVVYQTDRQDQAIIEEMAIQPPLNFILGLEKFLLQLSE</sequence>
<keyword evidence="3" id="KW-1185">Reference proteome</keyword>
<organism evidence="3 4">
    <name type="scientific">Ziziphus jujuba</name>
    <name type="common">Chinese jujube</name>
    <name type="synonym">Ziziphus sativa</name>
    <dbReference type="NCBI Taxonomy" id="326968"/>
    <lineage>
        <taxon>Eukaryota</taxon>
        <taxon>Viridiplantae</taxon>
        <taxon>Streptophyta</taxon>
        <taxon>Embryophyta</taxon>
        <taxon>Tracheophyta</taxon>
        <taxon>Spermatophyta</taxon>
        <taxon>Magnoliopsida</taxon>
        <taxon>eudicotyledons</taxon>
        <taxon>Gunneridae</taxon>
        <taxon>Pentapetalae</taxon>
        <taxon>rosids</taxon>
        <taxon>fabids</taxon>
        <taxon>Rosales</taxon>
        <taxon>Rhamnaceae</taxon>
        <taxon>Paliureae</taxon>
        <taxon>Ziziphus</taxon>
    </lineage>
</organism>
<dbReference type="GO" id="GO:0005737">
    <property type="term" value="C:cytoplasm"/>
    <property type="evidence" value="ECO:0007669"/>
    <property type="project" value="TreeGrafter"/>
</dbReference>
<dbReference type="GO" id="GO:0009738">
    <property type="term" value="P:abscisic acid-activated signaling pathway"/>
    <property type="evidence" value="ECO:0007669"/>
    <property type="project" value="TreeGrafter"/>
</dbReference>
<evidence type="ECO:0000313" key="4">
    <source>
        <dbReference type="RefSeq" id="XP_015895979.3"/>
    </source>
</evidence>
<protein>
    <submittedName>
        <fullName evidence="4">Phytohormone-binding protein</fullName>
    </submittedName>
</protein>
<reference evidence="3" key="1">
    <citation type="submission" date="2025-05" db="UniProtKB">
        <authorList>
            <consortium name="RefSeq"/>
        </authorList>
    </citation>
    <scope>NUCLEOTIDE SEQUENCE [LARGE SCALE GENOMIC DNA]</scope>
</reference>
<comment type="similarity">
    <text evidence="1">Belongs to the BetVI family.</text>
</comment>
<feature type="domain" description="Bet v I/Major latex protein" evidence="2">
    <location>
        <begin position="6"/>
        <end position="128"/>
    </location>
</feature>
<dbReference type="InterPro" id="IPR000916">
    <property type="entry name" value="Bet_v_I/MLP"/>
</dbReference>
<dbReference type="Proteomes" id="UP001652623">
    <property type="component" value="Chromosome 1"/>
</dbReference>
<evidence type="ECO:0000313" key="3">
    <source>
        <dbReference type="Proteomes" id="UP001652623"/>
    </source>
</evidence>
<dbReference type="GO" id="GO:0010427">
    <property type="term" value="F:abscisic acid binding"/>
    <property type="evidence" value="ECO:0007669"/>
    <property type="project" value="TreeGrafter"/>
</dbReference>
<reference evidence="4" key="2">
    <citation type="submission" date="2025-08" db="UniProtKB">
        <authorList>
            <consortium name="RefSeq"/>
        </authorList>
    </citation>
    <scope>IDENTIFICATION</scope>
    <source>
        <tissue evidence="4">Seedling</tissue>
    </source>
</reference>
<dbReference type="InterPro" id="IPR050279">
    <property type="entry name" value="Plant_def-hormone_signal"/>
</dbReference>
<proteinExistence type="inferred from homology"/>
<dbReference type="RefSeq" id="XP_015895979.3">
    <property type="nucleotide sequence ID" value="XM_016040493.4"/>
</dbReference>
<dbReference type="GO" id="GO:0004864">
    <property type="term" value="F:protein phosphatase inhibitor activity"/>
    <property type="evidence" value="ECO:0007669"/>
    <property type="project" value="TreeGrafter"/>
</dbReference>
<dbReference type="PANTHER" id="PTHR31213:SF162">
    <property type="entry name" value="BET V I_MAJOR LATEX PROTEIN DOMAIN-CONTAINING PROTEIN"/>
    <property type="match status" value="1"/>
</dbReference>
<dbReference type="GO" id="GO:0038023">
    <property type="term" value="F:signaling receptor activity"/>
    <property type="evidence" value="ECO:0007669"/>
    <property type="project" value="TreeGrafter"/>
</dbReference>
<gene>
    <name evidence="4" type="primary">LOC107429743</name>
</gene>
<evidence type="ECO:0000259" key="2">
    <source>
        <dbReference type="Pfam" id="PF00407"/>
    </source>
</evidence>
<dbReference type="Gene3D" id="3.30.530.20">
    <property type="match status" value="1"/>
</dbReference>
<accession>A0A6P4AJD3</accession>
<dbReference type="InterPro" id="IPR023393">
    <property type="entry name" value="START-like_dom_sf"/>
</dbReference>
<dbReference type="GeneID" id="107429743"/>
<dbReference type="GO" id="GO:0005634">
    <property type="term" value="C:nucleus"/>
    <property type="evidence" value="ECO:0007669"/>
    <property type="project" value="TreeGrafter"/>
</dbReference>
<dbReference type="Pfam" id="PF00407">
    <property type="entry name" value="Bet_v_1"/>
    <property type="match status" value="1"/>
</dbReference>
<dbReference type="AlphaFoldDB" id="A0A6P4AJD3"/>
<dbReference type="InParanoid" id="A0A6P4AJD3"/>
<dbReference type="SUPFAM" id="SSF55961">
    <property type="entry name" value="Bet v1-like"/>
    <property type="match status" value="1"/>
</dbReference>
<name>A0A6P4AJD3_ZIZJJ</name>
<dbReference type="PANTHER" id="PTHR31213">
    <property type="entry name" value="OS08G0374000 PROTEIN-RELATED"/>
    <property type="match status" value="1"/>
</dbReference>
<dbReference type="GO" id="GO:0006952">
    <property type="term" value="P:defense response"/>
    <property type="evidence" value="ECO:0007669"/>
    <property type="project" value="InterPro"/>
</dbReference>
<evidence type="ECO:0000256" key="1">
    <source>
        <dbReference type="ARBA" id="ARBA00009744"/>
    </source>
</evidence>